<proteinExistence type="predicted"/>
<dbReference type="PANTHER" id="PTHR43580:SF2">
    <property type="entry name" value="CYTOKINE-LIKE NUCLEAR FACTOR N-PAC"/>
    <property type="match status" value="1"/>
</dbReference>
<feature type="domain" description="3-hydroxyisobutyrate dehydrogenase-like NAD-binding" evidence="4">
    <location>
        <begin position="168"/>
        <end position="278"/>
    </location>
</feature>
<dbReference type="InterPro" id="IPR036291">
    <property type="entry name" value="NAD(P)-bd_dom_sf"/>
</dbReference>
<dbReference type="InterPro" id="IPR013328">
    <property type="entry name" value="6PGD_dom2"/>
</dbReference>
<dbReference type="InterPro" id="IPR051265">
    <property type="entry name" value="HIBADH-related_NP60_sf"/>
</dbReference>
<protein>
    <submittedName>
        <fullName evidence="5">NAD(P)-dependent oxidoreductase</fullName>
    </submittedName>
</protein>
<dbReference type="SUPFAM" id="SSF51735">
    <property type="entry name" value="NAD(P)-binding Rossmann-fold domains"/>
    <property type="match status" value="1"/>
</dbReference>
<sequence>MRVAFLGLGHMGESMAANLVRSGVDVLAWNRSEPALRRLAALGAATGASARSTLRGAEVALLMLADERAVDEVLGRGTAEFAGNVAGRLVVHMGTTSPAFSASLGEAVREAGGRYVEAPVSGSRVPAEQGMLVGMVAGGDADVALVRELVAPMCRRTFACGAVPGALTMKLAVNLFLIAMVTGLVEASHFAANSGLDLDLFRSVLDAGPMASDVSRVKLDKLVRSDMSPQAGLSDVLMNCGLVADAARAAGIATPLLDQSHQLYAEAEAMGLGDLDMIGVSGAIEELTAARRVTRIMQGR</sequence>
<dbReference type="PROSITE" id="PS00895">
    <property type="entry name" value="3_HYDROXYISOBUT_DH"/>
    <property type="match status" value="1"/>
</dbReference>
<evidence type="ECO:0000259" key="3">
    <source>
        <dbReference type="Pfam" id="PF03446"/>
    </source>
</evidence>
<dbReference type="PANTHER" id="PTHR43580">
    <property type="entry name" value="OXIDOREDUCTASE GLYR1-RELATED"/>
    <property type="match status" value="1"/>
</dbReference>
<organism evidence="5 6">
    <name type="scientific">Sphingomonas corticis</name>
    <dbReference type="NCBI Taxonomy" id="2722791"/>
    <lineage>
        <taxon>Bacteria</taxon>
        <taxon>Pseudomonadati</taxon>
        <taxon>Pseudomonadota</taxon>
        <taxon>Alphaproteobacteria</taxon>
        <taxon>Sphingomonadales</taxon>
        <taxon>Sphingomonadaceae</taxon>
        <taxon>Sphingomonas</taxon>
    </lineage>
</organism>
<keyword evidence="6" id="KW-1185">Reference proteome</keyword>
<feature type="domain" description="6-phosphogluconate dehydrogenase NADP-binding" evidence="3">
    <location>
        <begin position="2"/>
        <end position="159"/>
    </location>
</feature>
<name>A0ABX1CS34_9SPHN</name>
<keyword evidence="1" id="KW-0560">Oxidoreductase</keyword>
<dbReference type="InterPro" id="IPR029154">
    <property type="entry name" value="HIBADH-like_NADP-bd"/>
</dbReference>
<evidence type="ECO:0000259" key="4">
    <source>
        <dbReference type="Pfam" id="PF14833"/>
    </source>
</evidence>
<dbReference type="Proteomes" id="UP000732399">
    <property type="component" value="Unassembled WGS sequence"/>
</dbReference>
<reference evidence="5 6" key="1">
    <citation type="submission" date="2020-03" db="EMBL/GenBank/DDBJ databases">
        <authorList>
            <person name="Wang L."/>
            <person name="He N."/>
            <person name="Li Y."/>
            <person name="Fang Y."/>
            <person name="Zhang F."/>
        </authorList>
    </citation>
    <scope>NUCLEOTIDE SEQUENCE [LARGE SCALE GENOMIC DNA]</scope>
    <source>
        <strain evidence="5 6">36D10-4-7</strain>
    </source>
</reference>
<evidence type="ECO:0000256" key="1">
    <source>
        <dbReference type="ARBA" id="ARBA00023002"/>
    </source>
</evidence>
<gene>
    <name evidence="5" type="ORF">HBH26_17115</name>
</gene>
<dbReference type="InterPro" id="IPR002204">
    <property type="entry name" value="3-OH-isobutyrate_DH-rel_CS"/>
</dbReference>
<dbReference type="Pfam" id="PF03446">
    <property type="entry name" value="NAD_binding_2"/>
    <property type="match status" value="1"/>
</dbReference>
<dbReference type="Gene3D" id="1.10.1040.10">
    <property type="entry name" value="N-(1-d-carboxylethyl)-l-norvaline Dehydrogenase, domain 2"/>
    <property type="match status" value="1"/>
</dbReference>
<dbReference type="InterPro" id="IPR015815">
    <property type="entry name" value="HIBADH-related"/>
</dbReference>
<dbReference type="RefSeq" id="WP_168135859.1">
    <property type="nucleotide sequence ID" value="NZ_JAAVJH010000015.1"/>
</dbReference>
<evidence type="ECO:0000313" key="5">
    <source>
        <dbReference type="EMBL" id="NJR80304.1"/>
    </source>
</evidence>
<dbReference type="InterPro" id="IPR006115">
    <property type="entry name" value="6PGDH_NADP-bd"/>
</dbReference>
<dbReference type="InterPro" id="IPR008927">
    <property type="entry name" value="6-PGluconate_DH-like_C_sf"/>
</dbReference>
<evidence type="ECO:0000256" key="2">
    <source>
        <dbReference type="ARBA" id="ARBA00023027"/>
    </source>
</evidence>
<dbReference type="PIRSF" id="PIRSF000103">
    <property type="entry name" value="HIBADH"/>
    <property type="match status" value="1"/>
</dbReference>
<evidence type="ECO:0000313" key="6">
    <source>
        <dbReference type="Proteomes" id="UP000732399"/>
    </source>
</evidence>
<accession>A0ABX1CS34</accession>
<comment type="caution">
    <text evidence="5">The sequence shown here is derived from an EMBL/GenBank/DDBJ whole genome shotgun (WGS) entry which is preliminary data.</text>
</comment>
<dbReference type="SUPFAM" id="SSF48179">
    <property type="entry name" value="6-phosphogluconate dehydrogenase C-terminal domain-like"/>
    <property type="match status" value="1"/>
</dbReference>
<keyword evidence="2" id="KW-0520">NAD</keyword>
<dbReference type="Gene3D" id="3.40.50.720">
    <property type="entry name" value="NAD(P)-binding Rossmann-like Domain"/>
    <property type="match status" value="1"/>
</dbReference>
<dbReference type="EMBL" id="JAAVJH010000015">
    <property type="protein sequence ID" value="NJR80304.1"/>
    <property type="molecule type" value="Genomic_DNA"/>
</dbReference>
<dbReference type="Pfam" id="PF14833">
    <property type="entry name" value="NAD_binding_11"/>
    <property type="match status" value="1"/>
</dbReference>